<dbReference type="InterPro" id="IPR019288">
    <property type="entry name" value="3'-5'_exonuclease_PolB-like"/>
</dbReference>
<dbReference type="AlphaFoldDB" id="A0A160PHS3"/>
<evidence type="ECO:0000313" key="3">
    <source>
        <dbReference type="Proteomes" id="UP000218288"/>
    </source>
</evidence>
<dbReference type="SUPFAM" id="SSF53098">
    <property type="entry name" value="Ribonuclease H-like"/>
    <property type="match status" value="1"/>
</dbReference>
<evidence type="ECO:0000313" key="2">
    <source>
        <dbReference type="EMBL" id="BAU91451.1"/>
    </source>
</evidence>
<dbReference type="RefSeq" id="WP_012454469.1">
    <property type="nucleotide sequence ID" value="NZ_AP014809.1"/>
</dbReference>
<organism evidence="2 3">
    <name type="scientific">Methylorubrum populi</name>
    <dbReference type="NCBI Taxonomy" id="223967"/>
    <lineage>
        <taxon>Bacteria</taxon>
        <taxon>Pseudomonadati</taxon>
        <taxon>Pseudomonadota</taxon>
        <taxon>Alphaproteobacteria</taxon>
        <taxon>Hyphomicrobiales</taxon>
        <taxon>Methylobacteriaceae</taxon>
        <taxon>Methylorubrum</taxon>
    </lineage>
</organism>
<dbReference type="Proteomes" id="UP000218288">
    <property type="component" value="Chromosome"/>
</dbReference>
<dbReference type="EMBL" id="AP014809">
    <property type="protein sequence ID" value="BAU91451.1"/>
    <property type="molecule type" value="Genomic_DNA"/>
</dbReference>
<dbReference type="OMA" id="YCRCDVL"/>
<proteinExistence type="predicted"/>
<reference evidence="2 3" key="1">
    <citation type="journal article" date="2016" name="Genome Announc.">
        <title>Complete Genome Sequence of Methylobacterium populi P-1M, Isolated from Pink-Pigmented Household Biofilm.</title>
        <authorList>
            <person name="Morohoshi T."/>
            <person name="Ikeda T."/>
        </authorList>
    </citation>
    <scope>NUCLEOTIDE SEQUENCE [LARGE SCALE GENOMIC DNA]</scope>
    <source>
        <strain evidence="2 3">P-1M</strain>
    </source>
</reference>
<accession>A0A160PHS3</accession>
<dbReference type="CDD" id="cd05782">
    <property type="entry name" value="DNA_polB_like1_exo"/>
    <property type="match status" value="1"/>
</dbReference>
<dbReference type="GO" id="GO:0003676">
    <property type="term" value="F:nucleic acid binding"/>
    <property type="evidence" value="ECO:0007669"/>
    <property type="project" value="InterPro"/>
</dbReference>
<dbReference type="OrthoDB" id="13288at2"/>
<sequence length="325" mass="35512">MSLNAIANVTARPGLQAPGGAARLAAGATLLDGHAPAAPQRHRPDRPEARTGVAEPAGLHQALLVLDIETVPDEEQVPSDWPSEKFPKAAWHKVVAVSFVEAAIARDAATGTEAYQIRSCRSGGEPGWDEERLLRAFWKFFAAGRYRVVTWNGRSFDLPTLLLRSLMHGIAVPSWYRRGTKWDGYGHRYAVDWHADLMEVLAEFGACARLTLEEAAGLLALPGKLGEHGSQVAAMIARGEIGRVRAYCETDCLNLFVLYLRWAHLTGRTGPEAHDAAIDGLIRYLESERAARPHLGAFVDAWRRATESRSAFVSRPPQAWPAVAG</sequence>
<evidence type="ECO:0000259" key="1">
    <source>
        <dbReference type="Pfam" id="PF10108"/>
    </source>
</evidence>
<dbReference type="Pfam" id="PF10108">
    <property type="entry name" value="DNA_pol_B_exo2"/>
    <property type="match status" value="1"/>
</dbReference>
<dbReference type="Gene3D" id="3.30.420.10">
    <property type="entry name" value="Ribonuclease H-like superfamily/Ribonuclease H"/>
    <property type="match status" value="1"/>
</dbReference>
<dbReference type="InterPro" id="IPR012337">
    <property type="entry name" value="RNaseH-like_sf"/>
</dbReference>
<feature type="domain" description="Predicted 3'-5' exonuclease PolB-like" evidence="1">
    <location>
        <begin position="85"/>
        <end position="302"/>
    </location>
</feature>
<gene>
    <name evidence="2" type="ORF">MPPM_2846</name>
</gene>
<protein>
    <recommendedName>
        <fullName evidence="1">Predicted 3'-5' exonuclease PolB-like domain-containing protein</fullName>
    </recommendedName>
</protein>
<name>A0A160PHS3_9HYPH</name>
<dbReference type="InterPro" id="IPR036397">
    <property type="entry name" value="RNaseH_sf"/>
</dbReference>